<dbReference type="PANTHER" id="PTHR21436:SF2">
    <property type="entry name" value="COILED-COIL DOMAIN-CONTAINING PROTEIN 142"/>
    <property type="match status" value="1"/>
</dbReference>
<dbReference type="PANTHER" id="PTHR21436">
    <property type="entry name" value="COILED-COIL DOMAIN-CONTAINING PROTEIN 142"/>
    <property type="match status" value="1"/>
</dbReference>
<proteinExistence type="predicted"/>
<dbReference type="InterPro" id="IPR026700">
    <property type="entry name" value="CCDC142"/>
</dbReference>
<feature type="region of interest" description="Disordered" evidence="1">
    <location>
        <begin position="330"/>
        <end position="367"/>
    </location>
</feature>
<dbReference type="AlphaFoldDB" id="A0AAD7R7S1"/>
<organism evidence="3 4">
    <name type="scientific">Aldrovandia affinis</name>
    <dbReference type="NCBI Taxonomy" id="143900"/>
    <lineage>
        <taxon>Eukaryota</taxon>
        <taxon>Metazoa</taxon>
        <taxon>Chordata</taxon>
        <taxon>Craniata</taxon>
        <taxon>Vertebrata</taxon>
        <taxon>Euteleostomi</taxon>
        <taxon>Actinopterygii</taxon>
        <taxon>Neopterygii</taxon>
        <taxon>Teleostei</taxon>
        <taxon>Notacanthiformes</taxon>
        <taxon>Halosauridae</taxon>
        <taxon>Aldrovandia</taxon>
    </lineage>
</organism>
<comment type="caution">
    <text evidence="3">The sequence shown here is derived from an EMBL/GenBank/DDBJ whole genome shotgun (WGS) entry which is preliminary data.</text>
</comment>
<keyword evidence="4" id="KW-1185">Reference proteome</keyword>
<dbReference type="EMBL" id="JAINUG010000461">
    <property type="protein sequence ID" value="KAJ8367652.1"/>
    <property type="molecule type" value="Genomic_DNA"/>
</dbReference>
<feature type="domain" description="Coiled-coil protein 142 C-terminal" evidence="2">
    <location>
        <begin position="383"/>
        <end position="450"/>
    </location>
</feature>
<feature type="compositionally biased region" description="Basic and acidic residues" evidence="1">
    <location>
        <begin position="339"/>
        <end position="350"/>
    </location>
</feature>
<accession>A0AAD7R7S1</accession>
<reference evidence="3" key="1">
    <citation type="journal article" date="2023" name="Science">
        <title>Genome structures resolve the early diversification of teleost fishes.</title>
        <authorList>
            <person name="Parey E."/>
            <person name="Louis A."/>
            <person name="Montfort J."/>
            <person name="Bouchez O."/>
            <person name="Roques C."/>
            <person name="Iampietro C."/>
            <person name="Lluch J."/>
            <person name="Castinel A."/>
            <person name="Donnadieu C."/>
            <person name="Desvignes T."/>
            <person name="Floi Bucao C."/>
            <person name="Jouanno E."/>
            <person name="Wen M."/>
            <person name="Mejri S."/>
            <person name="Dirks R."/>
            <person name="Jansen H."/>
            <person name="Henkel C."/>
            <person name="Chen W.J."/>
            <person name="Zahm M."/>
            <person name="Cabau C."/>
            <person name="Klopp C."/>
            <person name="Thompson A.W."/>
            <person name="Robinson-Rechavi M."/>
            <person name="Braasch I."/>
            <person name="Lecointre G."/>
            <person name="Bobe J."/>
            <person name="Postlethwait J.H."/>
            <person name="Berthelot C."/>
            <person name="Roest Crollius H."/>
            <person name="Guiguen Y."/>
        </authorList>
    </citation>
    <scope>NUCLEOTIDE SEQUENCE</scope>
    <source>
        <strain evidence="3">NC1722</strain>
    </source>
</reference>
<evidence type="ECO:0000313" key="4">
    <source>
        <dbReference type="Proteomes" id="UP001221898"/>
    </source>
</evidence>
<dbReference type="Pfam" id="PF14923">
    <property type="entry name" value="CCDC142"/>
    <property type="match status" value="1"/>
</dbReference>
<dbReference type="InterPro" id="IPR055350">
    <property type="entry name" value="CCDC142_C"/>
</dbReference>
<name>A0AAD7R7S1_9TELE</name>
<evidence type="ECO:0000313" key="3">
    <source>
        <dbReference type="EMBL" id="KAJ8367652.1"/>
    </source>
</evidence>
<evidence type="ECO:0000259" key="2">
    <source>
        <dbReference type="Pfam" id="PF14923"/>
    </source>
</evidence>
<protein>
    <recommendedName>
        <fullName evidence="2">Coiled-coil protein 142 C-terminal domain-containing protein</fullName>
    </recommendedName>
</protein>
<dbReference type="Proteomes" id="UP001221898">
    <property type="component" value="Unassembled WGS sequence"/>
</dbReference>
<sequence length="526" mass="56649">MVGQPGWRCGQWRMQPNRTCLRRTRSDVPCMQSSLCRSLQRAEAVLRTRLNPGLRWLLKHKHEDVGSDPEGLPSRSARRLRRLEQCMLGAGGQWQALRECPGAVGGCVRARCPPEGAEFQHVGPQGGRLQALLEERARLLFLHEFALRYRASAAFVRRLAGLLEREGGPPGAGGVRALCEELRGLSLTEEYLRGALGALGGGDPAGPSAESLEDTLGGAEAFSRVAGGQGGVGTFPAARLLQVLGEHRGRAAAQTLHRWAAGESGPLHGPHVLHAPPRTLLGDQADRLPCPLNPPVEPPRSACPLAAFVTQDQEFTERLFQALLSSTDLLAPHVPNRPAPDRPRTADPPHTHPSGGRGGRDSERDRAESEACAALAARYRRALWTEFSRALLSLLYCPPHNCMLGSLNQCSDQTALLLVTELRGVCSTVSLPGECEGSLNDLCTQIITKPRSVAGMQCCVPLWERDRRISVFLILRGEIVQSGPPPQNSSCSSTPPCTPPSAAWSLQGAVLSPGTRGRGAPTAWRC</sequence>
<feature type="compositionally biased region" description="Basic and acidic residues" evidence="1">
    <location>
        <begin position="358"/>
        <end position="367"/>
    </location>
</feature>
<gene>
    <name evidence="3" type="ORF">AAFF_G00313820</name>
</gene>
<evidence type="ECO:0000256" key="1">
    <source>
        <dbReference type="SAM" id="MobiDB-lite"/>
    </source>
</evidence>